<feature type="domain" description="Type VII secretion system protein EssD-like" evidence="3">
    <location>
        <begin position="673"/>
        <end position="729"/>
    </location>
</feature>
<sequence>MDKLHKDLADAKIAAEAAGVGGPHLLAFDSKAFGGDGRALVSFGDNPYHADSVSWHVPGLTTTIDKLGVNMSNALEHLKSVRREDGNLSASSIAWIGYDAPSGRGFLGVIGHGMARTGGNILHADIRAFNTAHDALAGDGSHFSNNHVFGHSYGSTTTSYAGHDGRLAGQIQTVTLLGSPGAGPHHTAESFRIGRENVFVASSSRDWVTTLGGRDSDGRFLRHFGLGRDPAMESWGGRRITAEFPPSMDTLKTAGTHSAYYHSVEGAGQHPVRSESLANFGRIASGHPERVDFEMHRTVDERPGWQLGLRTDEPAAGRPLRLDDDAGHGLPTDRRGLDPRWHSDYGAVDGQPRHAVDSDGAGVTHDRPDPNEGRHTATENVGRDCLPRTADAFGELTGRPIRIDAEPTSSGLPARLIFEGTGSAAHFSSYAEVAARLREMGDGASALVASRWTGGHDGGHVVLAVNRGGEIHLVDRAAGIERGGWPPSWGDRAVDRVAVGYFDAHGNPVARMGGEHSLTAADAVGDVAGRRLYDHTPGEPTVRLRPDLSAREGLAVTERRFPDWTAHILPDGLNKQLATLPESEARSFLEGHPNVQHVDRTRVEFDYPPGSHREFSASHVKEVEVTVGKNSAKFTIVDGVPVRAKFTLEEVFTGLDRSSNESAAQRSLDLLLSDDAGHMSGFRFTLDQGGDNLFPQDSNFNRGAYKVMENEWASFAANGGRVEATVNLIRDPADPLGRPTKVVAAYKIYDTETGQLAHAKVEKFDNSSGQGHHRLATPEIQKLLAGIRASGDADFSRSDPIHSDEAAGPGWQRDADNFRGQGAPTTPWRFIDDPANSAQMTPDVAKLMDDPAHPLGLDPRGVPYNARTYSDDFNMLGPTGEHWMKYPDNDGAVAGTRVLFDSFQSFREEYGVRVDRIGPDDGGYLGLMENGRAASWEERALHVDSLREPYSTFALDNLPLGWKVEVSEIAPGMGQRGGGIQVRILNGDNKVQPVSELRKLRVLIRVER</sequence>
<feature type="compositionally biased region" description="Basic and acidic residues" evidence="1">
    <location>
        <begin position="310"/>
        <end position="343"/>
    </location>
</feature>
<protein>
    <recommendedName>
        <fullName evidence="8">DUF4237 domain-containing protein</fullName>
    </recommendedName>
</protein>
<dbReference type="InterPro" id="IPR025331">
    <property type="entry name" value="TNT"/>
</dbReference>
<organism evidence="6 7">
    <name type="scientific">Mycobacteroides abscessus subsp. bolletii 50594</name>
    <dbReference type="NCBI Taxonomy" id="1303024"/>
    <lineage>
        <taxon>Bacteria</taxon>
        <taxon>Bacillati</taxon>
        <taxon>Actinomycetota</taxon>
        <taxon>Actinomycetes</taxon>
        <taxon>Mycobacteriales</taxon>
        <taxon>Mycobacteriaceae</taxon>
        <taxon>Mycobacteroides</taxon>
        <taxon>Mycobacteroides abscessus</taxon>
    </lineage>
</organism>
<evidence type="ECO:0000259" key="3">
    <source>
        <dbReference type="Pfam" id="PF13930"/>
    </source>
</evidence>
<feature type="domain" description="Tox-PL" evidence="5">
    <location>
        <begin position="422"/>
        <end position="479"/>
    </location>
</feature>
<dbReference type="AlphaFoldDB" id="A0AB33AG09"/>
<feature type="domain" description="DUF1023" evidence="2">
    <location>
        <begin position="36"/>
        <end position="210"/>
    </location>
</feature>
<feature type="compositionally biased region" description="Basic and acidic residues" evidence="1">
    <location>
        <begin position="364"/>
        <end position="382"/>
    </location>
</feature>
<dbReference type="EMBL" id="CP004374">
    <property type="protein sequence ID" value="AGM30799.1"/>
    <property type="molecule type" value="Genomic_DNA"/>
</dbReference>
<feature type="region of interest" description="Disordered" evidence="1">
    <location>
        <begin position="794"/>
        <end position="813"/>
    </location>
</feature>
<evidence type="ECO:0000313" key="7">
    <source>
        <dbReference type="Proteomes" id="UP000013961"/>
    </source>
</evidence>
<evidence type="ECO:0000256" key="1">
    <source>
        <dbReference type="SAM" id="MobiDB-lite"/>
    </source>
</evidence>
<feature type="region of interest" description="Disordered" evidence="1">
    <location>
        <begin position="304"/>
        <end position="382"/>
    </location>
</feature>
<dbReference type="Pfam" id="PF06259">
    <property type="entry name" value="Abhydrolase_8"/>
    <property type="match status" value="1"/>
</dbReference>
<name>A0AB33AG09_9MYCO</name>
<feature type="domain" description="TNT" evidence="4">
    <location>
        <begin position="910"/>
        <end position="1003"/>
    </location>
</feature>
<reference evidence="6 7" key="1">
    <citation type="journal article" date="2013" name="Genome Announc.">
        <title>Complete Genome Sequence of Mycobacterium massiliense Clinical Strain Asan 50594, Belonging to the Type II Genotype.</title>
        <authorList>
            <person name="Kim B.J."/>
            <person name="Kim B.R."/>
            <person name="Hong S.H."/>
            <person name="Seok S.H."/>
            <person name="Kook Y.H."/>
            <person name="Kim B.J."/>
        </authorList>
    </citation>
    <scope>NUCLEOTIDE SEQUENCE [LARGE SCALE GENOMIC DNA]</scope>
    <source>
        <strain evidence="6 7">50594</strain>
    </source>
</reference>
<dbReference type="InterPro" id="IPR044927">
    <property type="entry name" value="Endonuclea_NS_2"/>
</dbReference>
<dbReference type="Pfam" id="PF15644">
    <property type="entry name" value="Gln_amidase"/>
    <property type="match status" value="1"/>
</dbReference>
<dbReference type="GO" id="GO:0050135">
    <property type="term" value="F:NADP+ nucleosidase activity"/>
    <property type="evidence" value="ECO:0007669"/>
    <property type="project" value="InterPro"/>
</dbReference>
<evidence type="ECO:0000259" key="4">
    <source>
        <dbReference type="Pfam" id="PF14021"/>
    </source>
</evidence>
<dbReference type="Pfam" id="PF13930">
    <property type="entry name" value="Endonuclea_NS_2"/>
    <property type="match status" value="1"/>
</dbReference>
<evidence type="ECO:0000259" key="5">
    <source>
        <dbReference type="Pfam" id="PF15644"/>
    </source>
</evidence>
<dbReference type="InterPro" id="IPR028908">
    <property type="entry name" value="Tox-PL_dom"/>
</dbReference>
<proteinExistence type="predicted"/>
<dbReference type="InterPro" id="IPR010427">
    <property type="entry name" value="DUF1023"/>
</dbReference>
<feature type="compositionally biased region" description="Basic and acidic residues" evidence="1">
    <location>
        <begin position="794"/>
        <end position="805"/>
    </location>
</feature>
<accession>A0AB33AG09</accession>
<dbReference type="Pfam" id="PF14021">
    <property type="entry name" value="TNT"/>
    <property type="match status" value="1"/>
</dbReference>
<dbReference type="Proteomes" id="UP000013961">
    <property type="component" value="Chromosome"/>
</dbReference>
<evidence type="ECO:0000259" key="2">
    <source>
        <dbReference type="Pfam" id="PF06259"/>
    </source>
</evidence>
<gene>
    <name evidence="6" type="ORF">MASS_4197</name>
</gene>
<evidence type="ECO:0008006" key="8">
    <source>
        <dbReference type="Google" id="ProtNLM"/>
    </source>
</evidence>
<evidence type="ECO:0000313" key="6">
    <source>
        <dbReference type="EMBL" id="AGM30799.1"/>
    </source>
</evidence>
<dbReference type="KEGG" id="mabb:MASS_4197"/>